<organism evidence="4 5">
    <name type="scientific">Pontimonas salivibrio</name>
    <dbReference type="NCBI Taxonomy" id="1159327"/>
    <lineage>
        <taxon>Bacteria</taxon>
        <taxon>Bacillati</taxon>
        <taxon>Actinomycetota</taxon>
        <taxon>Actinomycetes</taxon>
        <taxon>Micrococcales</taxon>
        <taxon>Microbacteriaceae</taxon>
        <taxon>Pontimonas</taxon>
    </lineage>
</organism>
<keyword evidence="2" id="KW-0732">Signal</keyword>
<dbReference type="EMBL" id="CP026923">
    <property type="protein sequence ID" value="AVG23756.1"/>
    <property type="molecule type" value="Genomic_DNA"/>
</dbReference>
<dbReference type="SUPFAM" id="SSF52821">
    <property type="entry name" value="Rhodanese/Cell cycle control phosphatase"/>
    <property type="match status" value="1"/>
</dbReference>
<dbReference type="Gene3D" id="3.40.250.10">
    <property type="entry name" value="Rhodanese-like domain"/>
    <property type="match status" value="1"/>
</dbReference>
<accession>A0A2L2BQ13</accession>
<evidence type="ECO:0000259" key="3">
    <source>
        <dbReference type="PROSITE" id="PS50206"/>
    </source>
</evidence>
<dbReference type="CDD" id="cd00158">
    <property type="entry name" value="RHOD"/>
    <property type="match status" value="1"/>
</dbReference>
<sequence>MKRFFATIAVLLGVTAGLAACSSAEPVELSEDTVIIDVRTPGEFASGHLEGAINIDVQSADFAAQVMELDKDGEYFVYCRTGNRSGQAIAQMNQMGFTNTKNGGGVSEASEASGIEVITP</sequence>
<dbReference type="RefSeq" id="WP_104913323.1">
    <property type="nucleotide sequence ID" value="NZ_CP026923.1"/>
</dbReference>
<feature type="compositionally biased region" description="Low complexity" evidence="1">
    <location>
        <begin position="107"/>
        <end position="120"/>
    </location>
</feature>
<dbReference type="Proteomes" id="UP000243077">
    <property type="component" value="Chromosome"/>
</dbReference>
<evidence type="ECO:0000313" key="5">
    <source>
        <dbReference type="Proteomes" id="UP000243077"/>
    </source>
</evidence>
<dbReference type="PANTHER" id="PTHR45431">
    <property type="entry name" value="RHODANESE-LIKE DOMAIN-CONTAINING PROTEIN 15, CHLOROPLASTIC"/>
    <property type="match status" value="1"/>
</dbReference>
<dbReference type="InterPro" id="IPR001763">
    <property type="entry name" value="Rhodanese-like_dom"/>
</dbReference>
<feature type="region of interest" description="Disordered" evidence="1">
    <location>
        <begin position="101"/>
        <end position="120"/>
    </location>
</feature>
<feature type="signal peptide" evidence="2">
    <location>
        <begin position="1"/>
        <end position="19"/>
    </location>
</feature>
<evidence type="ECO:0000313" key="4">
    <source>
        <dbReference type="EMBL" id="AVG23756.1"/>
    </source>
</evidence>
<dbReference type="KEGG" id="psai:C3B54_11777"/>
<dbReference type="InterPro" id="IPR036873">
    <property type="entry name" value="Rhodanese-like_dom_sf"/>
</dbReference>
<dbReference type="InterPro" id="IPR052367">
    <property type="entry name" value="Thiosulfate_ST/Rhodanese-like"/>
</dbReference>
<protein>
    <submittedName>
        <fullName evidence="4">Rhodanese-related sulfurtransferase</fullName>
    </submittedName>
</protein>
<name>A0A2L2BQ13_9MICO</name>
<dbReference type="AlphaFoldDB" id="A0A2L2BQ13"/>
<gene>
    <name evidence="4" type="ORF">C3B54_11777</name>
</gene>
<dbReference type="PROSITE" id="PS50206">
    <property type="entry name" value="RHODANESE_3"/>
    <property type="match status" value="1"/>
</dbReference>
<evidence type="ECO:0000256" key="1">
    <source>
        <dbReference type="SAM" id="MobiDB-lite"/>
    </source>
</evidence>
<dbReference type="Pfam" id="PF00581">
    <property type="entry name" value="Rhodanese"/>
    <property type="match status" value="1"/>
</dbReference>
<dbReference type="OrthoDB" id="9800872at2"/>
<evidence type="ECO:0000256" key="2">
    <source>
        <dbReference type="SAM" id="SignalP"/>
    </source>
</evidence>
<dbReference type="SMART" id="SM00450">
    <property type="entry name" value="RHOD"/>
    <property type="match status" value="1"/>
</dbReference>
<dbReference type="PROSITE" id="PS51257">
    <property type="entry name" value="PROKAR_LIPOPROTEIN"/>
    <property type="match status" value="1"/>
</dbReference>
<keyword evidence="5" id="KW-1185">Reference proteome</keyword>
<keyword evidence="4" id="KW-0808">Transferase</keyword>
<reference evidence="4 5" key="1">
    <citation type="submission" date="2018-02" db="EMBL/GenBank/DDBJ databases">
        <title>Complete genome of the streamlined marine actinobacterium Pontimonas salivibrio CL-TW6 adapted to coastal planktonic lifestype.</title>
        <authorList>
            <person name="Cho B.C."/>
            <person name="Hardies S.C."/>
            <person name="Jang G.I."/>
            <person name="Hwang C.Y."/>
        </authorList>
    </citation>
    <scope>NUCLEOTIDE SEQUENCE [LARGE SCALE GENOMIC DNA]</scope>
    <source>
        <strain evidence="4 5">CL-TW6</strain>
    </source>
</reference>
<dbReference type="GO" id="GO:0016740">
    <property type="term" value="F:transferase activity"/>
    <property type="evidence" value="ECO:0007669"/>
    <property type="project" value="UniProtKB-KW"/>
</dbReference>
<feature type="chain" id="PRO_5038445021" evidence="2">
    <location>
        <begin position="20"/>
        <end position="120"/>
    </location>
</feature>
<feature type="domain" description="Rhodanese" evidence="3">
    <location>
        <begin position="29"/>
        <end position="118"/>
    </location>
</feature>
<dbReference type="PANTHER" id="PTHR45431:SF3">
    <property type="entry name" value="RHODANESE-LIKE DOMAIN-CONTAINING PROTEIN 15, CHLOROPLASTIC"/>
    <property type="match status" value="1"/>
</dbReference>
<proteinExistence type="predicted"/>